<dbReference type="PANTHER" id="PTHR47620:SF1">
    <property type="entry name" value="GENE, 34066-RELATED"/>
    <property type="match status" value="1"/>
</dbReference>
<dbReference type="GeneID" id="103607867"/>
<protein>
    <submittedName>
        <fullName evidence="3">Uncharacterized protein C2orf66 homolog</fullName>
    </submittedName>
</protein>
<dbReference type="Proteomes" id="UP000694923">
    <property type="component" value="Unplaced"/>
</dbReference>
<dbReference type="PANTHER" id="PTHR47620">
    <property type="entry name" value="CHROMOSOME 2 OPEN READING FRAME 66"/>
    <property type="match status" value="1"/>
</dbReference>
<sequence length="128" mass="14881">MTPTCSRSPCRFDQQQSPDPPFTQLHSTMSKAPLLLLCLALVLPEHMHRAMLRNEDKWKSLNNPRNRDRFFRSFQAYFKGRGLALERFSDTFSISENPRPLSFPLELIASAFVDYEEQKNSFPNNLNS</sequence>
<evidence type="ECO:0000313" key="2">
    <source>
        <dbReference type="Proteomes" id="UP000694923"/>
    </source>
</evidence>
<evidence type="ECO:0000256" key="1">
    <source>
        <dbReference type="SAM" id="MobiDB-lite"/>
    </source>
</evidence>
<feature type="region of interest" description="Disordered" evidence="1">
    <location>
        <begin position="1"/>
        <end position="21"/>
    </location>
</feature>
<organism evidence="2 3">
    <name type="scientific">Galeopterus variegatus</name>
    <name type="common">Malayan flying lemur</name>
    <name type="synonym">Cynocephalus variegatus</name>
    <dbReference type="NCBI Taxonomy" id="482537"/>
    <lineage>
        <taxon>Eukaryota</taxon>
        <taxon>Metazoa</taxon>
        <taxon>Chordata</taxon>
        <taxon>Craniata</taxon>
        <taxon>Vertebrata</taxon>
        <taxon>Euteleostomi</taxon>
        <taxon>Mammalia</taxon>
        <taxon>Eutheria</taxon>
        <taxon>Euarchontoglires</taxon>
        <taxon>Dermoptera</taxon>
        <taxon>Cynocephalidae</taxon>
        <taxon>Galeopterus</taxon>
    </lineage>
</organism>
<name>A0ABM0SCG5_GALVR</name>
<dbReference type="Pfam" id="PF15846">
    <property type="entry name" value="DUF4720"/>
    <property type="match status" value="1"/>
</dbReference>
<reference evidence="3" key="1">
    <citation type="submission" date="2025-08" db="UniProtKB">
        <authorList>
            <consortium name="RefSeq"/>
        </authorList>
    </citation>
    <scope>IDENTIFICATION</scope>
</reference>
<gene>
    <name evidence="3" type="primary">LOC103607867</name>
</gene>
<dbReference type="RefSeq" id="XP_008590556.1">
    <property type="nucleotide sequence ID" value="XM_008592334.1"/>
</dbReference>
<accession>A0ABM0SCG5</accession>
<keyword evidence="2" id="KW-1185">Reference proteome</keyword>
<dbReference type="InterPro" id="IPR031699">
    <property type="entry name" value="DUF4720"/>
</dbReference>
<feature type="compositionally biased region" description="Polar residues" evidence="1">
    <location>
        <begin position="1"/>
        <end position="17"/>
    </location>
</feature>
<evidence type="ECO:0000313" key="3">
    <source>
        <dbReference type="RefSeq" id="XP_008590556.1"/>
    </source>
</evidence>
<proteinExistence type="predicted"/>